<organism evidence="2 3">
    <name type="scientific">candidate division WWE3 bacterium</name>
    <dbReference type="NCBI Taxonomy" id="2053526"/>
    <lineage>
        <taxon>Bacteria</taxon>
        <taxon>Katanobacteria</taxon>
    </lineage>
</organism>
<accession>A0A955LK32</accession>
<reference evidence="2" key="2">
    <citation type="journal article" date="2021" name="Microbiome">
        <title>Successional dynamics and alternative stable states in a saline activated sludge microbial community over 9 years.</title>
        <authorList>
            <person name="Wang Y."/>
            <person name="Ye J."/>
            <person name="Ju F."/>
            <person name="Liu L."/>
            <person name="Boyd J.A."/>
            <person name="Deng Y."/>
            <person name="Parks D.H."/>
            <person name="Jiang X."/>
            <person name="Yin X."/>
            <person name="Woodcroft B.J."/>
            <person name="Tyson G.W."/>
            <person name="Hugenholtz P."/>
            <person name="Polz M.F."/>
            <person name="Zhang T."/>
        </authorList>
    </citation>
    <scope>NUCLEOTIDE SEQUENCE</scope>
    <source>
        <strain evidence="2">HKST-UBA03</strain>
    </source>
</reference>
<sequence>MFKNRIVLINTVVSLVIAQIIFWVVFLNADKLPPQVPLWFINNTPIAQLADKVYIWLLPGAAIGVVAINLFFALTTYKWQPFLIGIIMALCGIANAVLLLDTLRILGNVIGWF</sequence>
<feature type="transmembrane region" description="Helical" evidence="1">
    <location>
        <begin position="53"/>
        <end position="74"/>
    </location>
</feature>
<evidence type="ECO:0000313" key="2">
    <source>
        <dbReference type="EMBL" id="MCA9391732.1"/>
    </source>
</evidence>
<evidence type="ECO:0000313" key="3">
    <source>
        <dbReference type="Proteomes" id="UP000751518"/>
    </source>
</evidence>
<feature type="transmembrane region" description="Helical" evidence="1">
    <location>
        <begin position="81"/>
        <end position="100"/>
    </location>
</feature>
<evidence type="ECO:0000256" key="1">
    <source>
        <dbReference type="SAM" id="Phobius"/>
    </source>
</evidence>
<feature type="transmembrane region" description="Helical" evidence="1">
    <location>
        <begin position="7"/>
        <end position="29"/>
    </location>
</feature>
<dbReference type="EMBL" id="JAGQKZ010000004">
    <property type="protein sequence ID" value="MCA9391732.1"/>
    <property type="molecule type" value="Genomic_DNA"/>
</dbReference>
<gene>
    <name evidence="2" type="ORF">KC614_00820</name>
</gene>
<keyword evidence="1" id="KW-1133">Transmembrane helix</keyword>
<keyword evidence="1" id="KW-0472">Membrane</keyword>
<name>A0A955LK32_UNCKA</name>
<comment type="caution">
    <text evidence="2">The sequence shown here is derived from an EMBL/GenBank/DDBJ whole genome shotgun (WGS) entry which is preliminary data.</text>
</comment>
<dbReference type="Proteomes" id="UP000751518">
    <property type="component" value="Unassembled WGS sequence"/>
</dbReference>
<reference evidence="2" key="1">
    <citation type="submission" date="2020-04" db="EMBL/GenBank/DDBJ databases">
        <authorList>
            <person name="Zhang T."/>
        </authorList>
    </citation>
    <scope>NUCLEOTIDE SEQUENCE</scope>
    <source>
        <strain evidence="2">HKST-UBA03</strain>
    </source>
</reference>
<dbReference type="AlphaFoldDB" id="A0A955LK32"/>
<protein>
    <submittedName>
        <fullName evidence="2">Uncharacterized protein</fullName>
    </submittedName>
</protein>
<keyword evidence="1" id="KW-0812">Transmembrane</keyword>
<proteinExistence type="predicted"/>